<evidence type="ECO:0000313" key="6">
    <source>
        <dbReference type="EMBL" id="TWW59081.1"/>
    </source>
</evidence>
<protein>
    <submittedName>
        <fullName evidence="6">Protein FAM83B</fullName>
    </submittedName>
</protein>
<dbReference type="GO" id="GO:0005737">
    <property type="term" value="C:cytoplasm"/>
    <property type="evidence" value="ECO:0007669"/>
    <property type="project" value="UniProtKB-SubCell"/>
</dbReference>
<evidence type="ECO:0000259" key="5">
    <source>
        <dbReference type="Pfam" id="PF07894"/>
    </source>
</evidence>
<name>A0A5C6MYC8_9TELE</name>
<evidence type="ECO:0000256" key="3">
    <source>
        <dbReference type="ARBA" id="ARBA00022490"/>
    </source>
</evidence>
<dbReference type="SUPFAM" id="SSF56024">
    <property type="entry name" value="Phospholipase D/nuclease"/>
    <property type="match status" value="1"/>
</dbReference>
<dbReference type="GO" id="GO:0019901">
    <property type="term" value="F:protein kinase binding"/>
    <property type="evidence" value="ECO:0007669"/>
    <property type="project" value="TreeGrafter"/>
</dbReference>
<feature type="compositionally biased region" description="Polar residues" evidence="4">
    <location>
        <begin position="672"/>
        <end position="684"/>
    </location>
</feature>
<dbReference type="GO" id="GO:0016020">
    <property type="term" value="C:membrane"/>
    <property type="evidence" value="ECO:0007669"/>
    <property type="project" value="TreeGrafter"/>
</dbReference>
<dbReference type="GO" id="GO:0007165">
    <property type="term" value="P:signal transduction"/>
    <property type="evidence" value="ECO:0007669"/>
    <property type="project" value="TreeGrafter"/>
</dbReference>
<accession>A0A5C6MYC8</accession>
<comment type="caution">
    <text evidence="6">The sequence shown here is derived from an EMBL/GenBank/DDBJ whole genome shotgun (WGS) entry which is preliminary data.</text>
</comment>
<dbReference type="Pfam" id="PF07894">
    <property type="entry name" value="SACK1"/>
    <property type="match status" value="1"/>
</dbReference>
<dbReference type="PANTHER" id="PTHR16181">
    <property type="entry name" value="PROTEIN FAM83A-RELATED"/>
    <property type="match status" value="1"/>
</dbReference>
<gene>
    <name evidence="6" type="ORF">D4764_06G0006110</name>
</gene>
<dbReference type="PANTHER" id="PTHR16181:SF29">
    <property type="entry name" value="PROTEIN FAM83A-RELATED"/>
    <property type="match status" value="1"/>
</dbReference>
<dbReference type="Proteomes" id="UP000324091">
    <property type="component" value="Chromosome 6"/>
</dbReference>
<dbReference type="InterPro" id="IPR012461">
    <property type="entry name" value="SACK1"/>
</dbReference>
<evidence type="ECO:0000256" key="1">
    <source>
        <dbReference type="ARBA" id="ARBA00004496"/>
    </source>
</evidence>
<dbReference type="InterPro" id="IPR050944">
    <property type="entry name" value="FAM83"/>
</dbReference>
<reference evidence="6 7" key="1">
    <citation type="submission" date="2019-04" db="EMBL/GenBank/DDBJ databases">
        <title>Chromosome genome assembly for Takifugu flavidus.</title>
        <authorList>
            <person name="Xiao S."/>
        </authorList>
    </citation>
    <scope>NUCLEOTIDE SEQUENCE [LARGE SCALE GENOMIC DNA]</scope>
    <source>
        <strain evidence="6">HTHZ2018</strain>
        <tissue evidence="6">Muscle</tissue>
    </source>
</reference>
<evidence type="ECO:0000313" key="7">
    <source>
        <dbReference type="Proteomes" id="UP000324091"/>
    </source>
</evidence>
<feature type="compositionally biased region" description="Basic and acidic residues" evidence="4">
    <location>
        <begin position="746"/>
        <end position="759"/>
    </location>
</feature>
<organism evidence="6 7">
    <name type="scientific">Takifugu flavidus</name>
    <name type="common">sansaifugu</name>
    <dbReference type="NCBI Taxonomy" id="433684"/>
    <lineage>
        <taxon>Eukaryota</taxon>
        <taxon>Metazoa</taxon>
        <taxon>Chordata</taxon>
        <taxon>Craniata</taxon>
        <taxon>Vertebrata</taxon>
        <taxon>Euteleostomi</taxon>
        <taxon>Actinopterygii</taxon>
        <taxon>Neopterygii</taxon>
        <taxon>Teleostei</taxon>
        <taxon>Neoteleostei</taxon>
        <taxon>Acanthomorphata</taxon>
        <taxon>Eupercaria</taxon>
        <taxon>Tetraodontiformes</taxon>
        <taxon>Tetradontoidea</taxon>
        <taxon>Tetraodontidae</taxon>
        <taxon>Takifugu</taxon>
    </lineage>
</organism>
<feature type="compositionally biased region" description="Basic and acidic residues" evidence="4">
    <location>
        <begin position="653"/>
        <end position="670"/>
    </location>
</feature>
<comment type="similarity">
    <text evidence="2">Belongs to the FAM83 family.</text>
</comment>
<evidence type="ECO:0000256" key="2">
    <source>
        <dbReference type="ARBA" id="ARBA00006937"/>
    </source>
</evidence>
<comment type="subcellular location">
    <subcellularLocation>
        <location evidence="1">Cytoplasm</location>
    </subcellularLocation>
</comment>
<dbReference type="EMBL" id="RHFK02000019">
    <property type="protein sequence ID" value="TWW59081.1"/>
    <property type="molecule type" value="Genomic_DNA"/>
</dbReference>
<dbReference type="AlphaFoldDB" id="A0A5C6MYC8"/>
<keyword evidence="3" id="KW-0963">Cytoplasm</keyword>
<sequence length="912" mass="103077">AIVGLTGMESSLSHLSSLAEEDNPMYIQPHYKESYRLAIYALLCGGREAYEEFLRAEQISPFLSDEEILFMLENGELPDVEDDFEMKRTMDTGAQSTYFPSESDEEVPDLELGWPEVSLEASDTSISLLFNPPRINTPSIKEVVRKQIQDARQVIAIAMDVFTDVDIFKEIITATLRGVAVYILLDDSHFSSFLAMSLRVGINVQDLKNIRVRTVQGQQYHCQSGMKFHGALEQKFILIDCQTVLYGTYSYTWSCEKINLSMALVITGQLVSSYDEEFRRLFARSTVPALQSVERSSHFLRDPVSLQSPSQFSLHQIHMRSRGLQAMRKAQEDRFNSATMMTRGLSIQERLHQSHYPDVGNMLRGHSYGEDLQRLNALTRLRMGTNELGVPVLPEKVGSNLRGVSELLLPNRLSQQQLKHRTRYGTDQNLIPFSSETSLHRWKMDTYLNDFDMALDTSCDTMSPVTSPFSSHTHLNELQTQRIHSRSRDIKSRMEEIRQKRLSLQEYSNFRQNQELKRHAGEKPSYKSSFRGLDTSLVDLEPTLQTDRGLESASQVDSEPHRKGVLMENHRSASYYDVKSVSDPKTTYDWNEPLLRTTSAGNLDTKLRDSPQKLSQPGGLSVQATKTVKSLTRIPEEKEGSGTVVNGSAPPGHGKEKLSKDEKDTEKETNRPAGSQQVQAQQSLEPAGTAEGQKPASIEVLNASAGSQRAAEAQGSYLEKGQMQCEEPGFQRKNSLRMKMYSLLASDEKKQPKKEDKSFQRKISLKPKHTSGLTQPVIVDHPPIYSADHTTKKSQSQGVSRMHNPNIGPPDIEKHKPLQRLSTQRSSKKKTSLSAEQEEGWRSTLEKEEAKVYQRQKVYSRFEYLLTTENLSKDGSSAYNDPGCNQYQMQSSSDKKLGKFMQRVGNLIGKNK</sequence>
<evidence type="ECO:0000256" key="4">
    <source>
        <dbReference type="SAM" id="MobiDB-lite"/>
    </source>
</evidence>
<feature type="region of interest" description="Disordered" evidence="4">
    <location>
        <begin position="601"/>
        <end position="696"/>
    </location>
</feature>
<feature type="non-terminal residue" evidence="6">
    <location>
        <position position="1"/>
    </location>
</feature>
<proteinExistence type="inferred from homology"/>
<feature type="domain" description="Scaffolding anchor of CK1" evidence="5">
    <location>
        <begin position="24"/>
        <end position="286"/>
    </location>
</feature>
<dbReference type="FunFam" id="3.30.870.10:FF:000004">
    <property type="entry name" value="protein FAM83H isoform X2"/>
    <property type="match status" value="1"/>
</dbReference>
<feature type="region of interest" description="Disordered" evidence="4">
    <location>
        <begin position="712"/>
        <end position="844"/>
    </location>
</feature>
<dbReference type="Gene3D" id="3.30.870.10">
    <property type="entry name" value="Endonuclease Chain A"/>
    <property type="match status" value="1"/>
</dbReference>
<keyword evidence="7" id="KW-1185">Reference proteome</keyword>